<name>A0ABQ9URX1_SAGOE</name>
<keyword evidence="2" id="KW-1185">Reference proteome</keyword>
<comment type="caution">
    <text evidence="1">The sequence shown here is derived from an EMBL/GenBank/DDBJ whole genome shotgun (WGS) entry which is preliminary data.</text>
</comment>
<gene>
    <name evidence="1" type="ORF">P7K49_021178</name>
</gene>
<protein>
    <submittedName>
        <fullName evidence="1">Uncharacterized protein</fullName>
    </submittedName>
</protein>
<dbReference type="Proteomes" id="UP001266305">
    <property type="component" value="Unassembled WGS sequence"/>
</dbReference>
<dbReference type="EMBL" id="JASSZA010000010">
    <property type="protein sequence ID" value="KAK2099830.1"/>
    <property type="molecule type" value="Genomic_DNA"/>
</dbReference>
<evidence type="ECO:0000313" key="2">
    <source>
        <dbReference type="Proteomes" id="UP001266305"/>
    </source>
</evidence>
<organism evidence="1 2">
    <name type="scientific">Saguinus oedipus</name>
    <name type="common">Cotton-top tamarin</name>
    <name type="synonym">Oedipomidas oedipus</name>
    <dbReference type="NCBI Taxonomy" id="9490"/>
    <lineage>
        <taxon>Eukaryota</taxon>
        <taxon>Metazoa</taxon>
        <taxon>Chordata</taxon>
        <taxon>Craniata</taxon>
        <taxon>Vertebrata</taxon>
        <taxon>Euteleostomi</taxon>
        <taxon>Mammalia</taxon>
        <taxon>Eutheria</taxon>
        <taxon>Euarchontoglires</taxon>
        <taxon>Primates</taxon>
        <taxon>Haplorrhini</taxon>
        <taxon>Platyrrhini</taxon>
        <taxon>Cebidae</taxon>
        <taxon>Callitrichinae</taxon>
        <taxon>Saguinus</taxon>
    </lineage>
</organism>
<accession>A0ABQ9URX1</accession>
<proteinExistence type="predicted"/>
<sequence>MLAQEVCKQFWKLSDGFHITVSEIEFITFPSRRALSLPVSPVSIVTAKLLKPETRGRPDSSLCITDLMRSVIESGGFNLVSFPRTRALLLGSVITVSAYPRGHGSHLASTLQPSKSP</sequence>
<evidence type="ECO:0000313" key="1">
    <source>
        <dbReference type="EMBL" id="KAK2099830.1"/>
    </source>
</evidence>
<reference evidence="1 2" key="1">
    <citation type="submission" date="2023-05" db="EMBL/GenBank/DDBJ databases">
        <title>B98-5 Cell Line De Novo Hybrid Assembly: An Optical Mapping Approach.</title>
        <authorList>
            <person name="Kananen K."/>
            <person name="Auerbach J.A."/>
            <person name="Kautto E."/>
            <person name="Blachly J.S."/>
        </authorList>
    </citation>
    <scope>NUCLEOTIDE SEQUENCE [LARGE SCALE GENOMIC DNA]</scope>
    <source>
        <strain evidence="1">B95-8</strain>
        <tissue evidence="1">Cell line</tissue>
    </source>
</reference>